<gene>
    <name evidence="1" type="ORF">ACFPU1_07265</name>
</gene>
<comment type="caution">
    <text evidence="1">The sequence shown here is derived from an EMBL/GenBank/DDBJ whole genome shotgun (WGS) entry which is preliminary data.</text>
</comment>
<dbReference type="RefSeq" id="WP_157049690.1">
    <property type="nucleotide sequence ID" value="NZ_JBHSOZ010000003.1"/>
</dbReference>
<evidence type="ECO:0000313" key="2">
    <source>
        <dbReference type="Proteomes" id="UP001596142"/>
    </source>
</evidence>
<protein>
    <submittedName>
        <fullName evidence="1">Uncharacterized protein</fullName>
    </submittedName>
</protein>
<keyword evidence="2" id="KW-1185">Reference proteome</keyword>
<name>A0ABW0YJG8_9BACI</name>
<accession>A0ABW0YJG8</accession>
<organism evidence="1 2">
    <name type="scientific">Thalassorhabdus alkalitolerans</name>
    <dbReference type="NCBI Taxonomy" id="2282697"/>
    <lineage>
        <taxon>Bacteria</taxon>
        <taxon>Bacillati</taxon>
        <taxon>Bacillota</taxon>
        <taxon>Bacilli</taxon>
        <taxon>Bacillales</taxon>
        <taxon>Bacillaceae</taxon>
        <taxon>Thalassorhabdus</taxon>
    </lineage>
</organism>
<proteinExistence type="predicted"/>
<dbReference type="Proteomes" id="UP001596142">
    <property type="component" value="Unassembled WGS sequence"/>
</dbReference>
<dbReference type="EMBL" id="JBHSOZ010000003">
    <property type="protein sequence ID" value="MFC5712575.1"/>
    <property type="molecule type" value="Genomic_DNA"/>
</dbReference>
<evidence type="ECO:0000313" key="1">
    <source>
        <dbReference type="EMBL" id="MFC5712575.1"/>
    </source>
</evidence>
<sequence length="58" mass="7023">MSYQESRMKKLLETDRFLHHTFEEIKRSIGDEDEALKMVFDAYVLKEPMMRNAYVHLT</sequence>
<reference evidence="2" key="1">
    <citation type="journal article" date="2019" name="Int. J. Syst. Evol. Microbiol.">
        <title>The Global Catalogue of Microorganisms (GCM) 10K type strain sequencing project: providing services to taxonomists for standard genome sequencing and annotation.</title>
        <authorList>
            <consortium name="The Broad Institute Genomics Platform"/>
            <consortium name="The Broad Institute Genome Sequencing Center for Infectious Disease"/>
            <person name="Wu L."/>
            <person name="Ma J."/>
        </authorList>
    </citation>
    <scope>NUCLEOTIDE SEQUENCE [LARGE SCALE GENOMIC DNA]</scope>
    <source>
        <strain evidence="2">CECT 7184</strain>
    </source>
</reference>